<feature type="binding site" evidence="8">
    <location>
        <position position="314"/>
    </location>
    <ligand>
        <name>FAD</name>
        <dbReference type="ChEBI" id="CHEBI:57692"/>
    </ligand>
</feature>
<dbReference type="PANTHER" id="PTHR43014">
    <property type="entry name" value="MERCURIC REDUCTASE"/>
    <property type="match status" value="1"/>
</dbReference>
<gene>
    <name evidence="13" type="ORF">HMPREF0889_1131</name>
</gene>
<dbReference type="OrthoDB" id="9807946at2"/>
<dbReference type="Gene3D" id="3.50.50.60">
    <property type="entry name" value="FAD/NAD(P)-binding domain"/>
    <property type="match status" value="2"/>
</dbReference>
<dbReference type="Proteomes" id="UP000003242">
    <property type="component" value="Unassembled WGS sequence"/>
</dbReference>
<dbReference type="PIRSF" id="PIRSF000350">
    <property type="entry name" value="Mercury_reductase_MerA"/>
    <property type="match status" value="1"/>
</dbReference>
<feature type="binding site" evidence="8">
    <location>
        <begin position="181"/>
        <end position="188"/>
    </location>
    <ligand>
        <name>NAD(+)</name>
        <dbReference type="ChEBI" id="CHEBI:57540"/>
    </ligand>
</feature>
<comment type="caution">
    <text evidence="13">The sequence shown here is derived from an EMBL/GenBank/DDBJ whole genome shotgun (WGS) entry which is preliminary data.</text>
</comment>
<feature type="domain" description="Pyridine nucleotide-disulphide oxidoreductase dimerisation" evidence="11">
    <location>
        <begin position="353"/>
        <end position="460"/>
    </location>
</feature>
<evidence type="ECO:0000256" key="5">
    <source>
        <dbReference type="ARBA" id="ARBA00023002"/>
    </source>
</evidence>
<feature type="disulfide bond" description="Redox-active" evidence="9">
    <location>
        <begin position="40"/>
        <end position="45"/>
    </location>
</feature>
<dbReference type="PROSITE" id="PS00076">
    <property type="entry name" value="PYRIDINE_REDOX_1"/>
    <property type="match status" value="1"/>
</dbReference>
<dbReference type="eggNOG" id="COG1249">
    <property type="taxonomic scope" value="Bacteria"/>
</dbReference>
<dbReference type="GO" id="GO:0016668">
    <property type="term" value="F:oxidoreductase activity, acting on a sulfur group of donors, NAD(P) as acceptor"/>
    <property type="evidence" value="ECO:0007669"/>
    <property type="project" value="InterPro"/>
</dbReference>
<evidence type="ECO:0000256" key="9">
    <source>
        <dbReference type="PIRSR" id="PIRSR000350-4"/>
    </source>
</evidence>
<dbReference type="PRINTS" id="PR00368">
    <property type="entry name" value="FADPNR"/>
</dbReference>
<dbReference type="InterPro" id="IPR001100">
    <property type="entry name" value="Pyr_nuc-diS_OxRdtase"/>
</dbReference>
<evidence type="ECO:0000313" key="13">
    <source>
        <dbReference type="EMBL" id="EFD93777.1"/>
    </source>
</evidence>
<dbReference type="STRING" id="699218.HMPREF0889_1131"/>
<feature type="domain" description="FAD/NAD(P)-binding" evidence="12">
    <location>
        <begin position="4"/>
        <end position="326"/>
    </location>
</feature>
<protein>
    <submittedName>
        <fullName evidence="13">Pyridine nucleotide-disulfide oxidoreductase</fullName>
    </submittedName>
</protein>
<keyword evidence="2 10" id="KW-0285">Flavoprotein</keyword>
<dbReference type="PRINTS" id="PR00411">
    <property type="entry name" value="PNDRDTASEI"/>
</dbReference>
<evidence type="ECO:0000256" key="6">
    <source>
        <dbReference type="ARBA" id="ARBA00023157"/>
    </source>
</evidence>
<accession>D3LVX4</accession>
<evidence type="ECO:0000256" key="10">
    <source>
        <dbReference type="RuleBase" id="RU003691"/>
    </source>
</evidence>
<comment type="similarity">
    <text evidence="1 10">Belongs to the class-I pyridine nucleotide-disulfide oxidoreductase family.</text>
</comment>
<dbReference type="RefSeq" id="WP_009369973.1">
    <property type="nucleotide sequence ID" value="NZ_ADGP01000021.1"/>
</dbReference>
<keyword evidence="5 10" id="KW-0560">Oxidoreductase</keyword>
<organism evidence="13 14">
    <name type="scientific">Megasphaera lornae</name>
    <dbReference type="NCBI Taxonomy" id="1000568"/>
    <lineage>
        <taxon>Bacteria</taxon>
        <taxon>Bacillati</taxon>
        <taxon>Bacillota</taxon>
        <taxon>Negativicutes</taxon>
        <taxon>Veillonellales</taxon>
        <taxon>Veillonellaceae</taxon>
        <taxon>Megasphaera</taxon>
    </lineage>
</organism>
<keyword evidence="6" id="KW-1015">Disulfide bond</keyword>
<keyword evidence="7 10" id="KW-0676">Redox-active center</keyword>
<dbReference type="SUPFAM" id="SSF51905">
    <property type="entry name" value="FAD/NAD(P)-binding domain"/>
    <property type="match status" value="1"/>
</dbReference>
<dbReference type="InterPro" id="IPR016156">
    <property type="entry name" value="FAD/NAD-linked_Rdtase_dimer_sf"/>
</dbReference>
<dbReference type="Pfam" id="PF07992">
    <property type="entry name" value="Pyr_redox_2"/>
    <property type="match status" value="1"/>
</dbReference>
<evidence type="ECO:0000259" key="11">
    <source>
        <dbReference type="Pfam" id="PF02852"/>
    </source>
</evidence>
<evidence type="ECO:0000256" key="2">
    <source>
        <dbReference type="ARBA" id="ARBA00022630"/>
    </source>
</evidence>
<keyword evidence="4" id="KW-0521">NADP</keyword>
<evidence type="ECO:0000256" key="1">
    <source>
        <dbReference type="ARBA" id="ARBA00007532"/>
    </source>
</evidence>
<evidence type="ECO:0000256" key="4">
    <source>
        <dbReference type="ARBA" id="ARBA00022857"/>
    </source>
</evidence>
<keyword evidence="3 8" id="KW-0274">FAD</keyword>
<dbReference type="InterPro" id="IPR036188">
    <property type="entry name" value="FAD/NAD-bd_sf"/>
</dbReference>
<dbReference type="SUPFAM" id="SSF55424">
    <property type="entry name" value="FAD/NAD-linked reductases, dimerisation (C-terminal) domain"/>
    <property type="match status" value="1"/>
</dbReference>
<dbReference type="InterPro" id="IPR023753">
    <property type="entry name" value="FAD/NAD-binding_dom"/>
</dbReference>
<evidence type="ECO:0000256" key="7">
    <source>
        <dbReference type="ARBA" id="ARBA00023284"/>
    </source>
</evidence>
<evidence type="ECO:0000256" key="8">
    <source>
        <dbReference type="PIRSR" id="PIRSR000350-3"/>
    </source>
</evidence>
<keyword evidence="8" id="KW-0547">Nucleotide-binding</keyword>
<proteinExistence type="inferred from homology"/>
<reference evidence="14" key="1">
    <citation type="submission" date="2009-12" db="EMBL/GenBank/DDBJ databases">
        <title>Sequence of Clostridiales genomosp. BVAB3 str. UPII9-5.</title>
        <authorList>
            <person name="Madupu R."/>
            <person name="Durkin A.S."/>
            <person name="Torralba M."/>
            <person name="Methe B."/>
            <person name="Sutton G.G."/>
            <person name="Strausberg R.L."/>
            <person name="Nelson K.E."/>
        </authorList>
    </citation>
    <scope>NUCLEOTIDE SEQUENCE [LARGE SCALE GENOMIC DNA]</scope>
    <source>
        <strain evidence="14">28L</strain>
    </source>
</reference>
<evidence type="ECO:0000313" key="14">
    <source>
        <dbReference type="Proteomes" id="UP000003242"/>
    </source>
</evidence>
<dbReference type="InterPro" id="IPR004099">
    <property type="entry name" value="Pyr_nucl-diS_OxRdtase_dimer"/>
</dbReference>
<dbReference type="GO" id="GO:0000166">
    <property type="term" value="F:nucleotide binding"/>
    <property type="evidence" value="ECO:0007669"/>
    <property type="project" value="UniProtKB-KW"/>
</dbReference>
<dbReference type="Pfam" id="PF02852">
    <property type="entry name" value="Pyr_redox_dim"/>
    <property type="match status" value="1"/>
</dbReference>
<dbReference type="Gene3D" id="3.30.390.30">
    <property type="match status" value="1"/>
</dbReference>
<evidence type="ECO:0000259" key="12">
    <source>
        <dbReference type="Pfam" id="PF07992"/>
    </source>
</evidence>
<dbReference type="AlphaFoldDB" id="D3LVX4"/>
<dbReference type="PANTHER" id="PTHR43014:SF5">
    <property type="entry name" value="GLUTATHIONE REDUCTASE (NADPH)"/>
    <property type="match status" value="1"/>
</dbReference>
<name>D3LVX4_9FIRM</name>
<feature type="binding site" evidence="8">
    <location>
        <position position="273"/>
    </location>
    <ligand>
        <name>NAD(+)</name>
        <dbReference type="ChEBI" id="CHEBI:57540"/>
    </ligand>
</feature>
<sequence length="503" mass="55711">MKNYDVIIIGTGAANIVADAAIADHKSVAIIERGKFGGTCLNRGCIPTKILVTAANRIREIREAAHLGIHVESVHADWAAVSRRMWHKVNENDSIRTYYEQFKNVTVYAGTASFVDKKTVRITDANNHTEEITGTAIIIATGGRTHVPSVAGLQESGYITSETFFGAAYPPEPYKSLIIIGGGPIGCEFAHVFNAFGTHVTLVQHNIRLLPKEDESVSAYMLQQFEDYRIQVHLNQDTLSVRTENGEKILTCSDRTNGKKIEVHAEEILVAPGIKPLSDILHTERAGLATDARGYIRTNEFLETNVPGIWALGDCNGQAPFRHKANYEAETLAHNLFSHQPPENWRWVRYDAVPAVTYTYPETAHIGWTEAGAKKAGFTVETAINHYSATAKGYALGFEEGARNDGFVKLVLDKDSKKILGVHIVGPEASILLQPFCNLFYCGTQTIQIREAEIASPTAARLRKLPLTRTLPPLSVYTLSETMTPHPALSELTMWTRYYYEKK</sequence>
<keyword evidence="8" id="KW-0520">NAD</keyword>
<evidence type="ECO:0000256" key="3">
    <source>
        <dbReference type="ARBA" id="ARBA00022827"/>
    </source>
</evidence>
<comment type="cofactor">
    <cofactor evidence="8">
        <name>FAD</name>
        <dbReference type="ChEBI" id="CHEBI:57692"/>
    </cofactor>
    <text evidence="8">Binds 1 FAD per subunit.</text>
</comment>
<dbReference type="InterPro" id="IPR012999">
    <property type="entry name" value="Pyr_OxRdtase_I_AS"/>
</dbReference>
<feature type="binding site" evidence="8">
    <location>
        <position position="49"/>
    </location>
    <ligand>
        <name>FAD</name>
        <dbReference type="ChEBI" id="CHEBI:57692"/>
    </ligand>
</feature>
<dbReference type="EMBL" id="ADGP01000021">
    <property type="protein sequence ID" value="EFD93777.1"/>
    <property type="molecule type" value="Genomic_DNA"/>
</dbReference>